<gene>
    <name evidence="3" type="ORF">KL928_002762</name>
</gene>
<evidence type="ECO:0000313" key="3">
    <source>
        <dbReference type="EMBL" id="KAG7818894.1"/>
    </source>
</evidence>
<dbReference type="Proteomes" id="UP001196530">
    <property type="component" value="Unassembled WGS sequence"/>
</dbReference>
<protein>
    <submittedName>
        <fullName evidence="3">Uncharacterized protein</fullName>
    </submittedName>
</protein>
<feature type="compositionally biased region" description="Polar residues" evidence="1">
    <location>
        <begin position="11"/>
        <end position="21"/>
    </location>
</feature>
<evidence type="ECO:0000256" key="1">
    <source>
        <dbReference type="SAM" id="MobiDB-lite"/>
    </source>
</evidence>
<dbReference type="RefSeq" id="XP_043059916.1">
    <property type="nucleotide sequence ID" value="XM_043203274.1"/>
</dbReference>
<keyword evidence="2" id="KW-0812">Transmembrane</keyword>
<feature type="region of interest" description="Disordered" evidence="1">
    <location>
        <begin position="1"/>
        <end position="21"/>
    </location>
</feature>
<evidence type="ECO:0000256" key="2">
    <source>
        <dbReference type="SAM" id="Phobius"/>
    </source>
</evidence>
<reference evidence="3" key="1">
    <citation type="journal article" date="2021" name="G3 (Bethesda)">
        <title>Genomic diversity, chromosomal rearrangements, and interspecies hybridization in the ogataea polymorpha species complex.</title>
        <authorList>
            <person name="Hanson S.J."/>
            <person name="Cinneide E.O."/>
            <person name="Salzberg L.I."/>
            <person name="Wolfe K.H."/>
            <person name="McGowan J."/>
            <person name="Fitzpatrick D.A."/>
            <person name="Matlin K."/>
        </authorList>
    </citation>
    <scope>NUCLEOTIDE SEQUENCE</scope>
    <source>
        <strain evidence="3">61-244</strain>
    </source>
</reference>
<dbReference type="EMBL" id="JAHLUX010000005">
    <property type="protein sequence ID" value="KAG7818894.1"/>
    <property type="molecule type" value="Genomic_DNA"/>
</dbReference>
<organism evidence="3 4">
    <name type="scientific">Pichia angusta</name>
    <name type="common">Yeast</name>
    <name type="synonym">Hansenula polymorpha</name>
    <dbReference type="NCBI Taxonomy" id="870730"/>
    <lineage>
        <taxon>Eukaryota</taxon>
        <taxon>Fungi</taxon>
        <taxon>Dikarya</taxon>
        <taxon>Ascomycota</taxon>
        <taxon>Saccharomycotina</taxon>
        <taxon>Pichiomycetes</taxon>
        <taxon>Pichiales</taxon>
        <taxon>Pichiaceae</taxon>
        <taxon>Ogataea</taxon>
    </lineage>
</organism>
<keyword evidence="2" id="KW-0472">Membrane</keyword>
<keyword evidence="2" id="KW-1133">Transmembrane helix</keyword>
<proteinExistence type="predicted"/>
<sequence length="67" mass="7910">MMLRWFGSSLPRRNQGNQPNLNPHSYFYKVLAVPLLKVGAVSLGTFYGLRYLWRYLEDDEKDDKSEK</sequence>
<dbReference type="GeneID" id="66126813"/>
<accession>A0AAN6I597</accession>
<comment type="caution">
    <text evidence="3">The sequence shown here is derived from an EMBL/GenBank/DDBJ whole genome shotgun (WGS) entry which is preliminary data.</text>
</comment>
<feature type="transmembrane region" description="Helical" evidence="2">
    <location>
        <begin position="26"/>
        <end position="49"/>
    </location>
</feature>
<evidence type="ECO:0000313" key="4">
    <source>
        <dbReference type="Proteomes" id="UP001196530"/>
    </source>
</evidence>
<dbReference type="AlphaFoldDB" id="A0AAN6I597"/>
<name>A0AAN6I597_PICAN</name>